<dbReference type="Proteomes" id="UP000683139">
    <property type="component" value="Unassembled WGS sequence"/>
</dbReference>
<dbReference type="EMBL" id="BOSE01000006">
    <property type="protein sequence ID" value="GIP17686.1"/>
    <property type="molecule type" value="Genomic_DNA"/>
</dbReference>
<dbReference type="AlphaFoldDB" id="A0A919YSP2"/>
<name>A0A919YSP2_9BACL</name>
<comment type="caution">
    <text evidence="1">The sequence shown here is derived from an EMBL/GenBank/DDBJ whole genome shotgun (WGS) entry which is preliminary data.</text>
</comment>
<gene>
    <name evidence="1" type="ORF">J40TS1_33280</name>
</gene>
<reference evidence="1" key="1">
    <citation type="submission" date="2021-03" db="EMBL/GenBank/DDBJ databases">
        <title>Antimicrobial resistance genes in bacteria isolated from Japanese honey, and their potential for conferring macrolide and lincosamide resistance in the American foulbrood pathogen Paenibacillus larvae.</title>
        <authorList>
            <person name="Okamoto M."/>
            <person name="Kumagai M."/>
            <person name="Kanamori H."/>
            <person name="Takamatsu D."/>
        </authorList>
    </citation>
    <scope>NUCLEOTIDE SEQUENCE</scope>
    <source>
        <strain evidence="1">J40TS1</strain>
    </source>
</reference>
<keyword evidence="2" id="KW-1185">Reference proteome</keyword>
<accession>A0A919YSP2</accession>
<evidence type="ECO:0000313" key="2">
    <source>
        <dbReference type="Proteomes" id="UP000683139"/>
    </source>
</evidence>
<evidence type="ECO:0000313" key="1">
    <source>
        <dbReference type="EMBL" id="GIP17686.1"/>
    </source>
</evidence>
<proteinExistence type="predicted"/>
<protein>
    <submittedName>
        <fullName evidence="1">Uncharacterized protein</fullName>
    </submittedName>
</protein>
<organism evidence="1 2">
    <name type="scientific">Paenibacillus montaniterrae</name>
    <dbReference type="NCBI Taxonomy" id="429341"/>
    <lineage>
        <taxon>Bacteria</taxon>
        <taxon>Bacillati</taxon>
        <taxon>Bacillota</taxon>
        <taxon>Bacilli</taxon>
        <taxon>Bacillales</taxon>
        <taxon>Paenibacillaceae</taxon>
        <taxon>Paenibacillus</taxon>
    </lineage>
</organism>
<sequence>MLVELLVVVELFDEKIMIMTTRAIRRTKKPTTDSTPIFIILHIKLGFFTLANWGPESAVNCGGSGDQGCCDD</sequence>